<evidence type="ECO:0000313" key="2">
    <source>
        <dbReference type="EMBL" id="MBI0311631.1"/>
    </source>
</evidence>
<comment type="caution">
    <text evidence="2">The sequence shown here is derived from an EMBL/GenBank/DDBJ whole genome shotgun (WGS) entry which is preliminary data.</text>
</comment>
<dbReference type="Proteomes" id="UP000638849">
    <property type="component" value="Unassembled WGS sequence"/>
</dbReference>
<name>A0ABS0R2P3_9ACTN</name>
<accession>A0ABS0R2P3</accession>
<keyword evidence="3" id="KW-1185">Reference proteome</keyword>
<evidence type="ECO:0000313" key="3">
    <source>
        <dbReference type="Proteomes" id="UP000638849"/>
    </source>
</evidence>
<organism evidence="2 3">
    <name type="scientific">Streptomyces javensis</name>
    <dbReference type="NCBI Taxonomy" id="114698"/>
    <lineage>
        <taxon>Bacteria</taxon>
        <taxon>Bacillati</taxon>
        <taxon>Actinomycetota</taxon>
        <taxon>Actinomycetes</taxon>
        <taxon>Kitasatosporales</taxon>
        <taxon>Streptomycetaceae</taxon>
        <taxon>Streptomyces</taxon>
        <taxon>Streptomyces violaceusniger group</taxon>
    </lineage>
</organism>
<evidence type="ECO:0000256" key="1">
    <source>
        <dbReference type="SAM" id="MobiDB-lite"/>
    </source>
</evidence>
<protein>
    <submittedName>
        <fullName evidence="2">Uncharacterized protein</fullName>
    </submittedName>
</protein>
<sequence length="74" mass="7876">MAGAFGRAVQVRRIGAAWQDGEAGLLILPGETVEYDGERMQIASRQAAAGSARRTATPLCDGPFDMASRGPVRW</sequence>
<dbReference type="RefSeq" id="WP_198274917.1">
    <property type="nucleotide sequence ID" value="NZ_JAEEAQ010000005.1"/>
</dbReference>
<feature type="region of interest" description="Disordered" evidence="1">
    <location>
        <begin position="51"/>
        <end position="74"/>
    </location>
</feature>
<gene>
    <name evidence="2" type="ORF">JBF12_00980</name>
</gene>
<reference evidence="2 3" key="1">
    <citation type="submission" date="2020-12" db="EMBL/GenBank/DDBJ databases">
        <authorList>
            <person name="Kusuma A.B."/>
            <person name="Nouioui I."/>
            <person name="Goodfellow M."/>
        </authorList>
    </citation>
    <scope>NUCLEOTIDE SEQUENCE [LARGE SCALE GENOMIC DNA]</scope>
    <source>
        <strain evidence="2 3">DSM 41764</strain>
    </source>
</reference>
<proteinExistence type="predicted"/>
<dbReference type="EMBL" id="JAEEAQ010000005">
    <property type="protein sequence ID" value="MBI0311631.1"/>
    <property type="molecule type" value="Genomic_DNA"/>
</dbReference>